<sequence length="239" mass="26140">MNIDTNAPVESVPEHWVRLVGEDTDESIDGFELFSARRALGLLKGKLGRERLLELLRGEIGAGDAFLRTNVERSGGQEMTGTTRLRAHGITAAQFTGWLARAFGREDVMLAGHPEHYSIHAEPGRTVNIVETLGEYVCSFFMREWDDSVVVEQTLRSGTTAKPAGRRSQMLLEDGTVVGSIANAFDEEPDGFTATLSVTLPATCGPDVIQQHLEHFAVEFRTWILRAAAARTGLESAVS</sequence>
<gene>
    <name evidence="1" type="ORF">GU243_21660</name>
</gene>
<dbReference type="KEGG" id="psey:GU243_21660"/>
<keyword evidence="2" id="KW-1185">Reference proteome</keyword>
<dbReference type="EMBL" id="CP047898">
    <property type="protein sequence ID" value="QHK21840.1"/>
    <property type="molecule type" value="Genomic_DNA"/>
</dbReference>
<evidence type="ECO:0000313" key="2">
    <source>
        <dbReference type="Proteomes" id="UP000464186"/>
    </source>
</evidence>
<dbReference type="Proteomes" id="UP000464186">
    <property type="component" value="Chromosome"/>
</dbReference>
<evidence type="ECO:0000313" key="1">
    <source>
        <dbReference type="EMBL" id="QHK21840.1"/>
    </source>
</evidence>
<name>A0A6P1NTY0_9MICC</name>
<organism evidence="1 2">
    <name type="scientific">Pseudarthrobacter psychrotolerans</name>
    <dbReference type="NCBI Taxonomy" id="2697569"/>
    <lineage>
        <taxon>Bacteria</taxon>
        <taxon>Bacillati</taxon>
        <taxon>Actinomycetota</taxon>
        <taxon>Actinomycetes</taxon>
        <taxon>Micrococcales</taxon>
        <taxon>Micrococcaceae</taxon>
        <taxon>Pseudarthrobacter</taxon>
    </lineage>
</organism>
<proteinExistence type="predicted"/>
<accession>A0A6P1NTY0</accession>
<protein>
    <submittedName>
        <fullName evidence="1">Uncharacterized protein</fullName>
    </submittedName>
</protein>
<dbReference type="AlphaFoldDB" id="A0A6P1NTY0"/>
<reference evidence="1 2" key="1">
    <citation type="submission" date="2020-01" db="EMBL/GenBank/DDBJ databases">
        <title>Pseudarthrobacter psychrotolerans sp. nov., isolated from antarctic soil.</title>
        <authorList>
            <person name="Shin Y."/>
            <person name="Park W."/>
        </authorList>
    </citation>
    <scope>NUCLEOTIDE SEQUENCE [LARGE SCALE GENOMIC DNA]</scope>
    <source>
        <strain evidence="1 2">YJ56</strain>
    </source>
</reference>